<feature type="transmembrane region" description="Helical" evidence="9">
    <location>
        <begin position="101"/>
        <end position="124"/>
    </location>
</feature>
<comment type="caution">
    <text evidence="11">The sequence shown here is derived from an EMBL/GenBank/DDBJ whole genome shotgun (WGS) entry which is preliminary data.</text>
</comment>
<keyword evidence="6 9" id="KW-1133">Transmembrane helix</keyword>
<feature type="transmembrane region" description="Helical" evidence="9">
    <location>
        <begin position="68"/>
        <end position="89"/>
    </location>
</feature>
<comment type="similarity">
    <text evidence="2 9">Belongs to the CN hydrolase family. Apolipoprotein N-acyltransferase subfamily.</text>
</comment>
<evidence type="ECO:0000256" key="1">
    <source>
        <dbReference type="ARBA" id="ARBA00004651"/>
    </source>
</evidence>
<dbReference type="RefSeq" id="WP_307279104.1">
    <property type="nucleotide sequence ID" value="NZ_JAUSVX010000012.1"/>
</dbReference>
<keyword evidence="12" id="KW-1185">Reference proteome</keyword>
<feature type="transmembrane region" description="Helical" evidence="9">
    <location>
        <begin position="179"/>
        <end position="199"/>
    </location>
</feature>
<accession>A0ABU0JFW0</accession>
<comment type="pathway">
    <text evidence="9">Protein modification; lipoprotein biosynthesis (N-acyl transfer).</text>
</comment>
<dbReference type="InterPro" id="IPR036526">
    <property type="entry name" value="C-N_Hydrolase_sf"/>
</dbReference>
<name>A0ABU0JFW0_9HYPH</name>
<evidence type="ECO:0000313" key="12">
    <source>
        <dbReference type="Proteomes" id="UP001242480"/>
    </source>
</evidence>
<dbReference type="Gene3D" id="3.60.110.10">
    <property type="entry name" value="Carbon-nitrogen hydrolase"/>
    <property type="match status" value="1"/>
</dbReference>
<reference evidence="11 12" key="1">
    <citation type="submission" date="2023-07" db="EMBL/GenBank/DDBJ databases">
        <title>Genomic Encyclopedia of Type Strains, Phase IV (KMG-IV): sequencing the most valuable type-strain genomes for metagenomic binning, comparative biology and taxonomic classification.</title>
        <authorList>
            <person name="Goeker M."/>
        </authorList>
    </citation>
    <scope>NUCLEOTIDE SEQUENCE [LARGE SCALE GENOMIC DNA]</scope>
    <source>
        <strain evidence="11 12">DSM 19619</strain>
    </source>
</reference>
<evidence type="ECO:0000259" key="10">
    <source>
        <dbReference type="PROSITE" id="PS50263"/>
    </source>
</evidence>
<feature type="transmembrane region" description="Helical" evidence="9">
    <location>
        <begin position="136"/>
        <end position="159"/>
    </location>
</feature>
<keyword evidence="8 9" id="KW-0012">Acyltransferase</keyword>
<dbReference type="EC" id="2.3.1.269" evidence="9"/>
<evidence type="ECO:0000256" key="2">
    <source>
        <dbReference type="ARBA" id="ARBA00010065"/>
    </source>
</evidence>
<evidence type="ECO:0000256" key="4">
    <source>
        <dbReference type="ARBA" id="ARBA00022679"/>
    </source>
</evidence>
<dbReference type="PANTHER" id="PTHR38686">
    <property type="entry name" value="APOLIPOPROTEIN N-ACYLTRANSFERASE"/>
    <property type="match status" value="1"/>
</dbReference>
<dbReference type="EMBL" id="JAUSVX010000012">
    <property type="protein sequence ID" value="MDQ0472366.1"/>
    <property type="molecule type" value="Genomic_DNA"/>
</dbReference>
<keyword evidence="5 9" id="KW-0812">Transmembrane</keyword>
<dbReference type="InterPro" id="IPR004563">
    <property type="entry name" value="Apolipo_AcylTrfase"/>
</dbReference>
<evidence type="ECO:0000256" key="6">
    <source>
        <dbReference type="ARBA" id="ARBA00022989"/>
    </source>
</evidence>
<feature type="transmembrane region" description="Helical" evidence="9">
    <location>
        <begin position="211"/>
        <end position="230"/>
    </location>
</feature>
<dbReference type="InterPro" id="IPR045378">
    <property type="entry name" value="LNT_N"/>
</dbReference>
<comment type="subcellular location">
    <subcellularLocation>
        <location evidence="1 9">Cell membrane</location>
        <topology evidence="1 9">Multi-pass membrane protein</topology>
    </subcellularLocation>
</comment>
<dbReference type="InterPro" id="IPR003010">
    <property type="entry name" value="C-N_Hydrolase"/>
</dbReference>
<evidence type="ECO:0000313" key="11">
    <source>
        <dbReference type="EMBL" id="MDQ0472366.1"/>
    </source>
</evidence>
<dbReference type="Proteomes" id="UP001242480">
    <property type="component" value="Unassembled WGS sequence"/>
</dbReference>
<feature type="transmembrane region" description="Helical" evidence="9">
    <location>
        <begin position="36"/>
        <end position="56"/>
    </location>
</feature>
<keyword evidence="4 9" id="KW-0808">Transferase</keyword>
<comment type="function">
    <text evidence="9">Catalyzes the phospholipid dependent N-acylation of the N-terminal cysteine of apolipoprotein, the last step in lipoprotein maturation.</text>
</comment>
<feature type="transmembrane region" description="Helical" evidence="9">
    <location>
        <begin position="505"/>
        <end position="527"/>
    </location>
</feature>
<protein>
    <recommendedName>
        <fullName evidence="9">Apolipoprotein N-acyltransferase</fullName>
        <shortName evidence="9">ALP N-acyltransferase</shortName>
        <ecNumber evidence="9">2.3.1.269</ecNumber>
    </recommendedName>
</protein>
<keyword evidence="3 9" id="KW-1003">Cell membrane</keyword>
<proteinExistence type="inferred from homology"/>
<evidence type="ECO:0000256" key="9">
    <source>
        <dbReference type="HAMAP-Rule" id="MF_01148"/>
    </source>
</evidence>
<organism evidence="11 12">
    <name type="scientific">Labrys wisconsinensis</name>
    <dbReference type="NCBI Taxonomy" id="425677"/>
    <lineage>
        <taxon>Bacteria</taxon>
        <taxon>Pseudomonadati</taxon>
        <taxon>Pseudomonadota</taxon>
        <taxon>Alphaproteobacteria</taxon>
        <taxon>Hyphomicrobiales</taxon>
        <taxon>Xanthobacteraceae</taxon>
        <taxon>Labrys</taxon>
    </lineage>
</organism>
<dbReference type="SUPFAM" id="SSF56317">
    <property type="entry name" value="Carbon-nitrogen hydrolase"/>
    <property type="match status" value="1"/>
</dbReference>
<dbReference type="CDD" id="cd07571">
    <property type="entry name" value="ALP_N-acyl_transferase"/>
    <property type="match status" value="1"/>
</dbReference>
<dbReference type="PROSITE" id="PS50263">
    <property type="entry name" value="CN_HYDROLASE"/>
    <property type="match status" value="1"/>
</dbReference>
<dbReference type="Pfam" id="PF20154">
    <property type="entry name" value="LNT_N"/>
    <property type="match status" value="1"/>
</dbReference>
<dbReference type="PANTHER" id="PTHR38686:SF1">
    <property type="entry name" value="APOLIPOPROTEIN N-ACYLTRANSFERASE"/>
    <property type="match status" value="1"/>
</dbReference>
<dbReference type="NCBIfam" id="TIGR00546">
    <property type="entry name" value="lnt"/>
    <property type="match status" value="1"/>
</dbReference>
<evidence type="ECO:0000256" key="5">
    <source>
        <dbReference type="ARBA" id="ARBA00022692"/>
    </source>
</evidence>
<evidence type="ECO:0000256" key="3">
    <source>
        <dbReference type="ARBA" id="ARBA00022475"/>
    </source>
</evidence>
<keyword evidence="7 9" id="KW-0472">Membrane</keyword>
<evidence type="ECO:0000256" key="8">
    <source>
        <dbReference type="ARBA" id="ARBA00023315"/>
    </source>
</evidence>
<evidence type="ECO:0000256" key="7">
    <source>
        <dbReference type="ARBA" id="ARBA00023136"/>
    </source>
</evidence>
<feature type="domain" description="CN hydrolase" evidence="10">
    <location>
        <begin position="246"/>
        <end position="499"/>
    </location>
</feature>
<dbReference type="Pfam" id="PF00795">
    <property type="entry name" value="CN_hydrolase"/>
    <property type="match status" value="1"/>
</dbReference>
<dbReference type="HAMAP" id="MF_01148">
    <property type="entry name" value="Lnt"/>
    <property type="match status" value="1"/>
</dbReference>
<dbReference type="GO" id="GO:0016746">
    <property type="term" value="F:acyltransferase activity"/>
    <property type="evidence" value="ECO:0007669"/>
    <property type="project" value="UniProtKB-KW"/>
</dbReference>
<sequence length="532" mass="56923">MIKALSHRVVLLWGWRRALAAFAAGALGALAMPPFGLFPVLAVSFTVAIWLLDGATGAQGRILPSLRAAAWIGWCFGFGYFLAGLWWIGQAFLVDADDFAWLMPFAVVLLPAGLALFHALGFALARLVWPAGPARILGFAAALAAVEWLRGHVLTGFPWNAFGYALAGEIHLAQTLSLIGLPGLTLLAVAILASPAALADDRALFPRARRAPLAALAVLVLMAGFGAWRLSTTDVGTVDAVRLRIMQPAIPQDDKFRPSLRDQVMRQYLTLSDQATSPQTPGMTGVTHLIWPESAFPFILSQDADALADIASLLPPGATLLTGAGRVEEPGPGETDPRYYNAVHVIDSNGTILDSYDKVHLVPFGEYLPFQRFLESIGLRQLTQLRGGFTPGPRLRTLDIPGAPPAGILVCYEAIFPGQVVDRANRPQWLLNVTNDAWFGLTPGPYQHFLQARARSIEEGLPLVRAANDGISAVIDPVGRVIASLPLGTRGVLDSTLPKALPATLYAGGGDTIFAGILLLFLAVAVLRRVRP</sequence>
<comment type="catalytic activity">
    <reaction evidence="9">
        <text>N-terminal S-1,2-diacyl-sn-glyceryl-L-cysteinyl-[lipoprotein] + a glycerophospholipid = N-acyl-S-1,2-diacyl-sn-glyceryl-L-cysteinyl-[lipoprotein] + a 2-acyl-sn-glycero-3-phospholipid + H(+)</text>
        <dbReference type="Rhea" id="RHEA:48228"/>
        <dbReference type="Rhea" id="RHEA-COMP:14681"/>
        <dbReference type="Rhea" id="RHEA-COMP:14684"/>
        <dbReference type="ChEBI" id="CHEBI:15378"/>
        <dbReference type="ChEBI" id="CHEBI:136912"/>
        <dbReference type="ChEBI" id="CHEBI:140656"/>
        <dbReference type="ChEBI" id="CHEBI:140657"/>
        <dbReference type="ChEBI" id="CHEBI:140660"/>
        <dbReference type="EC" id="2.3.1.269"/>
    </reaction>
</comment>
<gene>
    <name evidence="9" type="primary">lnt</name>
    <name evidence="11" type="ORF">QO011_005395</name>
</gene>